<name>A0A0L8HAG5_OCTBM</name>
<dbReference type="STRING" id="37653.A0A0L8HAG5"/>
<dbReference type="InterPro" id="IPR036575">
    <property type="entry name" value="TFIIS_cen_dom_sf"/>
</dbReference>
<dbReference type="AlphaFoldDB" id="A0A0L8HAG5"/>
<keyword evidence="1" id="KW-0539">Nucleus</keyword>
<comment type="subcellular location">
    <subcellularLocation>
        <location evidence="1">Nucleus</location>
    </subcellularLocation>
</comment>
<dbReference type="InterPro" id="IPR017923">
    <property type="entry name" value="TFIIS_N"/>
</dbReference>
<dbReference type="InterPro" id="IPR035441">
    <property type="entry name" value="TFIIS/LEDGF_dom_sf"/>
</dbReference>
<dbReference type="EMBL" id="KQ418740">
    <property type="protein sequence ID" value="KOF86069.1"/>
    <property type="molecule type" value="Genomic_DNA"/>
</dbReference>
<feature type="domain" description="TFIIS N-terminal" evidence="2">
    <location>
        <begin position="31"/>
        <end position="105"/>
    </location>
</feature>
<gene>
    <name evidence="3" type="ORF">OCBIM_22019276mg</name>
</gene>
<dbReference type="Gene3D" id="1.10.472.30">
    <property type="entry name" value="Transcription elongation factor S-II, central domain"/>
    <property type="match status" value="1"/>
</dbReference>
<sequence length="203" mass="23431">MIVLAFRLVPCNPLRLSILNLVSSQRVVTTDEIASIKEKLYVKDQNETVLLECLEILSKKIPSRKIIIESKIGRIVKRLRCHKDTKVRQLAQRVCKEWNNFFKTQNNLVPVEVKYDLATMKKRETVKKFIAQSFELESNSKLVCDLESSVFSHCKKLVNNQYQNISRKLVFALKSKETQRNLLSRSITPSELVQEIAGKLPTV</sequence>
<organism evidence="3">
    <name type="scientific">Octopus bimaculoides</name>
    <name type="common">California two-spotted octopus</name>
    <dbReference type="NCBI Taxonomy" id="37653"/>
    <lineage>
        <taxon>Eukaryota</taxon>
        <taxon>Metazoa</taxon>
        <taxon>Spiralia</taxon>
        <taxon>Lophotrochozoa</taxon>
        <taxon>Mollusca</taxon>
        <taxon>Cephalopoda</taxon>
        <taxon>Coleoidea</taxon>
        <taxon>Octopodiformes</taxon>
        <taxon>Octopoda</taxon>
        <taxon>Incirrata</taxon>
        <taxon>Octopodidae</taxon>
        <taxon>Octopus</taxon>
    </lineage>
</organism>
<accession>A0A0L8HAG5</accession>
<dbReference type="SUPFAM" id="SSF46942">
    <property type="entry name" value="Elongation factor TFIIS domain 2"/>
    <property type="match status" value="1"/>
</dbReference>
<evidence type="ECO:0000313" key="3">
    <source>
        <dbReference type="EMBL" id="KOF86069.1"/>
    </source>
</evidence>
<dbReference type="GO" id="GO:0006351">
    <property type="term" value="P:DNA-templated transcription"/>
    <property type="evidence" value="ECO:0007669"/>
    <property type="project" value="InterPro"/>
</dbReference>
<evidence type="ECO:0000259" key="2">
    <source>
        <dbReference type="PROSITE" id="PS51319"/>
    </source>
</evidence>
<evidence type="ECO:0000256" key="1">
    <source>
        <dbReference type="PROSITE-ProRule" id="PRU00649"/>
    </source>
</evidence>
<dbReference type="PROSITE" id="PS51319">
    <property type="entry name" value="TFIIS_N"/>
    <property type="match status" value="1"/>
</dbReference>
<dbReference type="Pfam" id="PF08711">
    <property type="entry name" value="Med26"/>
    <property type="match status" value="1"/>
</dbReference>
<protein>
    <recommendedName>
        <fullName evidence="2">TFIIS N-terminal domain-containing protein</fullName>
    </recommendedName>
</protein>
<dbReference type="SUPFAM" id="SSF47676">
    <property type="entry name" value="Conserved domain common to transcription factors TFIIS, elongin A, CRSP70"/>
    <property type="match status" value="1"/>
</dbReference>
<dbReference type="Gene3D" id="1.20.930.10">
    <property type="entry name" value="Conserved domain common to transcription factors TFIIS, elongin A, CRSP70"/>
    <property type="match status" value="1"/>
</dbReference>
<reference evidence="3" key="1">
    <citation type="submission" date="2015-07" db="EMBL/GenBank/DDBJ databases">
        <title>MeaNS - Measles Nucleotide Surveillance Program.</title>
        <authorList>
            <person name="Tran T."/>
            <person name="Druce J."/>
        </authorList>
    </citation>
    <scope>NUCLEOTIDE SEQUENCE</scope>
    <source>
        <strain evidence="3">UCB-OBI-ISO-001</strain>
        <tissue evidence="3">Gonad</tissue>
    </source>
</reference>
<dbReference type="OrthoDB" id="44867at2759"/>
<proteinExistence type="predicted"/>
<dbReference type="GO" id="GO:0005634">
    <property type="term" value="C:nucleus"/>
    <property type="evidence" value="ECO:0007669"/>
    <property type="project" value="UniProtKB-SubCell"/>
</dbReference>